<proteinExistence type="predicted"/>
<sequence length="211" mass="24265">MTTENSIASITNLEYKEYLDKGINYAEYKEKMADDLASNSDVKIKEYISLNQHRMHRVEKTFALSDTLTQEVQLLKKKTYWLVLTEHWCGDASQILPALHKIESVSEGKIEMKLVYRDQNLPLMDQYLTNNGRSIPKLIQLDSKYNVTGVWGPRPALAQKLVKELKSNPTTADTYANQLHLWYAKDKQKSLEIEISELLLQSNLLSINSLS</sequence>
<dbReference type="InterPro" id="IPR036249">
    <property type="entry name" value="Thioredoxin-like_sf"/>
</dbReference>
<dbReference type="OrthoDB" id="6120799at2"/>
<reference evidence="1 2" key="1">
    <citation type="submission" date="2018-04" db="EMBL/GenBank/DDBJ databases">
        <title>Flavobacterium sp. nov., isolated from glacier ice.</title>
        <authorList>
            <person name="Liu Q."/>
            <person name="Xin Y.-H."/>
        </authorList>
    </citation>
    <scope>NUCLEOTIDE SEQUENCE [LARGE SCALE GENOMIC DNA]</scope>
    <source>
        <strain evidence="1 2">LB2P30</strain>
    </source>
</reference>
<accession>A0A2U1JPB1</accession>
<organism evidence="1 2">
    <name type="scientific">Flavobacterium laiguense</name>
    <dbReference type="NCBI Taxonomy" id="2169409"/>
    <lineage>
        <taxon>Bacteria</taxon>
        <taxon>Pseudomonadati</taxon>
        <taxon>Bacteroidota</taxon>
        <taxon>Flavobacteriia</taxon>
        <taxon>Flavobacteriales</taxon>
        <taxon>Flavobacteriaceae</taxon>
        <taxon>Flavobacterium</taxon>
    </lineage>
</organism>
<dbReference type="Pfam" id="PF14595">
    <property type="entry name" value="Thioredoxin_9"/>
    <property type="match status" value="1"/>
</dbReference>
<keyword evidence="2" id="KW-1185">Reference proteome</keyword>
<name>A0A2U1JPB1_9FLAO</name>
<dbReference type="AlphaFoldDB" id="A0A2U1JPB1"/>
<gene>
    <name evidence="1" type="ORF">DB891_15210</name>
</gene>
<evidence type="ECO:0000313" key="2">
    <source>
        <dbReference type="Proteomes" id="UP000245618"/>
    </source>
</evidence>
<dbReference type="Gene3D" id="3.40.30.10">
    <property type="entry name" value="Glutaredoxin"/>
    <property type="match status" value="1"/>
</dbReference>
<dbReference type="EMBL" id="QCZH01000024">
    <property type="protein sequence ID" value="PWA06723.1"/>
    <property type="molecule type" value="Genomic_DNA"/>
</dbReference>
<dbReference type="RefSeq" id="WP_116764438.1">
    <property type="nucleotide sequence ID" value="NZ_QCZH01000024.1"/>
</dbReference>
<comment type="caution">
    <text evidence="1">The sequence shown here is derived from an EMBL/GenBank/DDBJ whole genome shotgun (WGS) entry which is preliminary data.</text>
</comment>
<dbReference type="SUPFAM" id="SSF52833">
    <property type="entry name" value="Thioredoxin-like"/>
    <property type="match status" value="1"/>
</dbReference>
<dbReference type="Proteomes" id="UP000245618">
    <property type="component" value="Unassembled WGS sequence"/>
</dbReference>
<evidence type="ECO:0000313" key="1">
    <source>
        <dbReference type="EMBL" id="PWA06723.1"/>
    </source>
</evidence>
<protein>
    <submittedName>
        <fullName evidence="1">Thioredoxin family protein</fullName>
    </submittedName>
</protein>